<proteinExistence type="inferred from homology"/>
<dbReference type="GO" id="GO:0036199">
    <property type="term" value="F:cholest-4-en-3-one 26-monooxygenase activity"/>
    <property type="evidence" value="ECO:0007669"/>
    <property type="project" value="TreeGrafter"/>
</dbReference>
<dbReference type="GO" id="GO:0020037">
    <property type="term" value="F:heme binding"/>
    <property type="evidence" value="ECO:0007669"/>
    <property type="project" value="InterPro"/>
</dbReference>
<dbReference type="SUPFAM" id="SSF48264">
    <property type="entry name" value="Cytochrome P450"/>
    <property type="match status" value="1"/>
</dbReference>
<dbReference type="GO" id="GO:0005506">
    <property type="term" value="F:iron ion binding"/>
    <property type="evidence" value="ECO:0007669"/>
    <property type="project" value="InterPro"/>
</dbReference>
<keyword evidence="4" id="KW-0560">Oxidoreductase</keyword>
<evidence type="ECO:0000256" key="4">
    <source>
        <dbReference type="ARBA" id="ARBA00023002"/>
    </source>
</evidence>
<gene>
    <name evidence="7" type="ORF">UFOPK1835_01716</name>
</gene>
<evidence type="ECO:0000256" key="3">
    <source>
        <dbReference type="ARBA" id="ARBA00022723"/>
    </source>
</evidence>
<dbReference type="CDD" id="cd11033">
    <property type="entry name" value="CYP142-like"/>
    <property type="match status" value="1"/>
</dbReference>
<organism evidence="7">
    <name type="scientific">freshwater metagenome</name>
    <dbReference type="NCBI Taxonomy" id="449393"/>
    <lineage>
        <taxon>unclassified sequences</taxon>
        <taxon>metagenomes</taxon>
        <taxon>ecological metagenomes</taxon>
    </lineage>
</organism>
<evidence type="ECO:0000256" key="6">
    <source>
        <dbReference type="ARBA" id="ARBA00023033"/>
    </source>
</evidence>
<dbReference type="Pfam" id="PF00067">
    <property type="entry name" value="p450"/>
    <property type="match status" value="1"/>
</dbReference>
<dbReference type="GO" id="GO:0008395">
    <property type="term" value="F:steroid hydroxylase activity"/>
    <property type="evidence" value="ECO:0007669"/>
    <property type="project" value="TreeGrafter"/>
</dbReference>
<evidence type="ECO:0000256" key="5">
    <source>
        <dbReference type="ARBA" id="ARBA00023004"/>
    </source>
</evidence>
<dbReference type="GO" id="GO:0006707">
    <property type="term" value="P:cholesterol catabolic process"/>
    <property type="evidence" value="ECO:0007669"/>
    <property type="project" value="TreeGrafter"/>
</dbReference>
<dbReference type="AlphaFoldDB" id="A0A6J6I6Y7"/>
<evidence type="ECO:0000256" key="2">
    <source>
        <dbReference type="ARBA" id="ARBA00022617"/>
    </source>
</evidence>
<dbReference type="InterPro" id="IPR002397">
    <property type="entry name" value="Cyt_P450_B"/>
</dbReference>
<dbReference type="Gene3D" id="1.10.630.10">
    <property type="entry name" value="Cytochrome P450"/>
    <property type="match status" value="1"/>
</dbReference>
<dbReference type="PANTHER" id="PTHR46696">
    <property type="entry name" value="P450, PUTATIVE (EUROFUNG)-RELATED"/>
    <property type="match status" value="1"/>
</dbReference>
<dbReference type="EMBL" id="CAEZUP010000094">
    <property type="protein sequence ID" value="CAB4620147.1"/>
    <property type="molecule type" value="Genomic_DNA"/>
</dbReference>
<sequence>MADQIDVALSDIDLSDIEFWAKPWDERNAAFATLRREKPIAFFKEPIIEPFPQGPGYYAITRLADILAISRNPEVFSSASGAVSVLDLPAEMNEFFGSMISMDDPRHARLRKIVAGTFTPRMLAKILDDVEKTAKTVIDSVIEKGEIDFVAEVATRFPLLVICDMMGIPLSEYDMVLTQSNVILSGGDPEFIPEGADPVVAFLEAGTLLAGLMNELAEKVRANPTDDLLSALVNTSVEGEQLTPEELASFFILLAVAGNETTRTAISHGVAHLSANPDQRAIWAADVEGVMPTAVEEIVRYASPVVWMRRTVTRDHELSGHQFRAGDKAILYYGSANRDEAVFTDPDRFDVLRNPNPHVGFGGPGPHFCLGAHLARREITLMFRELFTRMPDLELAGPPVQLRSNFVNGIKYMPVTFTPGR</sequence>
<dbReference type="PRINTS" id="PR00359">
    <property type="entry name" value="BP450"/>
</dbReference>
<protein>
    <submittedName>
        <fullName evidence="7">Unannotated protein</fullName>
    </submittedName>
</protein>
<evidence type="ECO:0000256" key="1">
    <source>
        <dbReference type="ARBA" id="ARBA00010617"/>
    </source>
</evidence>
<keyword evidence="2" id="KW-0349">Heme</keyword>
<comment type="similarity">
    <text evidence="1">Belongs to the cytochrome P450 family.</text>
</comment>
<keyword evidence="5" id="KW-0408">Iron</keyword>
<dbReference type="InterPro" id="IPR001128">
    <property type="entry name" value="Cyt_P450"/>
</dbReference>
<name>A0A6J6I6Y7_9ZZZZ</name>
<evidence type="ECO:0000313" key="7">
    <source>
        <dbReference type="EMBL" id="CAB4620147.1"/>
    </source>
</evidence>
<dbReference type="InterPro" id="IPR036396">
    <property type="entry name" value="Cyt_P450_sf"/>
</dbReference>
<reference evidence="7" key="1">
    <citation type="submission" date="2020-05" db="EMBL/GenBank/DDBJ databases">
        <authorList>
            <person name="Chiriac C."/>
            <person name="Salcher M."/>
            <person name="Ghai R."/>
            <person name="Kavagutti S V."/>
        </authorList>
    </citation>
    <scope>NUCLEOTIDE SEQUENCE</scope>
</reference>
<keyword evidence="3" id="KW-0479">Metal-binding</keyword>
<dbReference type="FunFam" id="1.10.630.10:FF:000018">
    <property type="entry name" value="Cytochrome P450 monooxygenase"/>
    <property type="match status" value="1"/>
</dbReference>
<dbReference type="PANTHER" id="PTHR46696:SF4">
    <property type="entry name" value="BIOTIN BIOSYNTHESIS CYTOCHROME P450"/>
    <property type="match status" value="1"/>
</dbReference>
<keyword evidence="6" id="KW-0503">Monooxygenase</keyword>
<accession>A0A6J6I6Y7</accession>